<dbReference type="EMBL" id="OZ019894">
    <property type="protein sequence ID" value="CAK9216461.1"/>
    <property type="molecule type" value="Genomic_DNA"/>
</dbReference>
<evidence type="ECO:0000313" key="3">
    <source>
        <dbReference type="EMBL" id="CAK9216461.1"/>
    </source>
</evidence>
<dbReference type="PANTHER" id="PTHR11922:SF1">
    <property type="entry name" value="ANTHRANILATE PHOSPHORIBOSYLTRANSFERASE"/>
    <property type="match status" value="1"/>
</dbReference>
<evidence type="ECO:0000313" key="4">
    <source>
        <dbReference type="Proteomes" id="UP001497512"/>
    </source>
</evidence>
<evidence type="ECO:0000256" key="1">
    <source>
        <dbReference type="ARBA" id="ARBA00022676"/>
    </source>
</evidence>
<dbReference type="PANTHER" id="PTHR11922">
    <property type="entry name" value="GMP SYNTHASE-RELATED"/>
    <property type="match status" value="1"/>
</dbReference>
<reference evidence="3" key="1">
    <citation type="submission" date="2024-02" db="EMBL/GenBank/DDBJ databases">
        <authorList>
            <consortium name="ELIXIR-Norway"/>
            <consortium name="Elixir Norway"/>
        </authorList>
    </citation>
    <scope>NUCLEOTIDE SEQUENCE</scope>
</reference>
<proteinExistence type="predicted"/>
<dbReference type="InterPro" id="IPR035902">
    <property type="entry name" value="Nuc_phospho_transferase"/>
</dbReference>
<protein>
    <recommendedName>
        <fullName evidence="5">Anthranilate phosphoribosyltransferase</fullName>
    </recommendedName>
</protein>
<evidence type="ECO:0000256" key="2">
    <source>
        <dbReference type="ARBA" id="ARBA00022679"/>
    </source>
</evidence>
<gene>
    <name evidence="3" type="ORF">CSSPTR1EN2_LOCUS13482</name>
</gene>
<dbReference type="Gene3D" id="3.40.1030.10">
    <property type="entry name" value="Nucleoside phosphorylase/phosphoribosyltransferase catalytic domain"/>
    <property type="match status" value="1"/>
</dbReference>
<keyword evidence="1" id="KW-0328">Glycosyltransferase</keyword>
<accession>A0ABP0UBZ1</accession>
<sequence>MDASQGMRFLTSSSSKVLGSSAAFHLELDRSSRMQSVDLEMSSALNTFNSVRWWYHKEECFSKCVAKTSRTWQRRIKETYLNSSQRLDHLNPPHRLKVRANAVVQKGMNTLDQGEIHVKSTRTKFLQNDVGPNLTVLEAQARVCTGPTQTRPLDEAQAYKVLDAILKTVRGELPDEEKVSEAQMGAFFGAMTLRANAFPRETQWSEGERKALTEMWPYLYEKLPREVLFLADPEGTIMGGLSPVGPTFVGSRDADVRLVGALREILVGEHLGFEEVVMLLKDVLPRRGPEEGSLVEVSDALLAAFMICQRMNIETDRELKAYCMAFDNELGPLAVADVKSLTHYGEPYDGNTRFFRSTLFVAAVRASYGESCLIHGVNCMPPKKGVTEEQMLKLMGAATTLSPKAAVQLIEDQDIGFAYISQREARPSLYSLVDLREHIKKRPPIATTEKVQHYIKATGREAMMASFYHEGYEDPILMLIRRRGVDAGLVIKGEEGALSLTTKEQSPDAVVKGRPLNYCAGFRPQKIATEQCRNPDGLLREAFALEVKARDYGIAPTSTPRTDRSVKKNLELGLAALRGEKGPAYDRIILNAAVADHLLGCNGAEDPIAAAERAKEAIDSGKALNAVLKYIECSQHVVS</sequence>
<keyword evidence="2" id="KW-0808">Transferase</keyword>
<dbReference type="SUPFAM" id="SSF52418">
    <property type="entry name" value="Nucleoside phosphorylase/phosphoribosyltransferase catalytic domain"/>
    <property type="match status" value="1"/>
</dbReference>
<name>A0ABP0UBZ1_9BRYO</name>
<evidence type="ECO:0008006" key="5">
    <source>
        <dbReference type="Google" id="ProtNLM"/>
    </source>
</evidence>
<keyword evidence="4" id="KW-1185">Reference proteome</keyword>
<dbReference type="Proteomes" id="UP001497512">
    <property type="component" value="Chromosome 2"/>
</dbReference>
<organism evidence="3 4">
    <name type="scientific">Sphagnum troendelagicum</name>
    <dbReference type="NCBI Taxonomy" id="128251"/>
    <lineage>
        <taxon>Eukaryota</taxon>
        <taxon>Viridiplantae</taxon>
        <taxon>Streptophyta</taxon>
        <taxon>Embryophyta</taxon>
        <taxon>Bryophyta</taxon>
        <taxon>Sphagnophytina</taxon>
        <taxon>Sphagnopsida</taxon>
        <taxon>Sphagnales</taxon>
        <taxon>Sphagnaceae</taxon>
        <taxon>Sphagnum</taxon>
    </lineage>
</organism>